<dbReference type="EMBL" id="JAGVSJ010000014">
    <property type="protein sequence ID" value="MBX8632091.1"/>
    <property type="molecule type" value="Genomic_DNA"/>
</dbReference>
<comment type="function">
    <text evidence="1 7">Involved in ribosome biogenesis; more specifically in 18S rRNA pseudouridylation and in cleavage of pre-rRNA.</text>
</comment>
<comment type="similarity">
    <text evidence="2 7">Belongs to the NOP10 family.</text>
</comment>
<reference evidence="9" key="1">
    <citation type="submission" date="2021-05" db="EMBL/GenBank/DDBJ databases">
        <title>Genomic insights into ecological role and evolution of a novel Thermoplasmata order Candidatus Sysuiplasmatales.</title>
        <authorList>
            <person name="Yuan Y."/>
        </authorList>
    </citation>
    <scope>NUCLEOTIDE SEQUENCE</scope>
    <source>
        <strain evidence="9">TUT19-bin139</strain>
        <strain evidence="8">YP2-bin.285</strain>
    </source>
</reference>
<gene>
    <name evidence="7" type="primary">nop10</name>
    <name evidence="8" type="ORF">J9259_06205</name>
    <name evidence="9" type="ORF">KIY12_01450</name>
</gene>
<keyword evidence="5 7" id="KW-0698">rRNA processing</keyword>
<accession>A0A8J7YUY1</accession>
<dbReference type="Proteomes" id="UP000716004">
    <property type="component" value="Unassembled WGS sequence"/>
</dbReference>
<sequence length="60" mass="6989">MRSIILKCPLCGRFTMSETCPADGTQTRSTVPMRFSPGDRYAKYRRALMEEVMKQKQKEE</sequence>
<proteinExistence type="inferred from homology"/>
<dbReference type="Pfam" id="PF04135">
    <property type="entry name" value="Nop10p"/>
    <property type="match status" value="1"/>
</dbReference>
<evidence type="ECO:0000256" key="7">
    <source>
        <dbReference type="HAMAP-Rule" id="MF_00803"/>
    </source>
</evidence>
<dbReference type="InterPro" id="IPR023532">
    <property type="entry name" value="Nop10_arc-typ"/>
</dbReference>
<dbReference type="AlphaFoldDB" id="A0A8J7YUY1"/>
<dbReference type="SUPFAM" id="SSF144210">
    <property type="entry name" value="Nop10-like SnoRNP"/>
    <property type="match status" value="1"/>
</dbReference>
<evidence type="ECO:0000313" key="10">
    <source>
        <dbReference type="Proteomes" id="UP000750197"/>
    </source>
</evidence>
<keyword evidence="6 7" id="KW-0687">Ribonucleoprotein</keyword>
<evidence type="ECO:0000313" key="8">
    <source>
        <dbReference type="EMBL" id="MBX8632091.1"/>
    </source>
</evidence>
<dbReference type="HAMAP" id="MF_00803">
    <property type="entry name" value="Nop10"/>
    <property type="match status" value="1"/>
</dbReference>
<evidence type="ECO:0000256" key="6">
    <source>
        <dbReference type="ARBA" id="ARBA00023274"/>
    </source>
</evidence>
<keyword evidence="4 7" id="KW-0690">Ribosome biogenesis</keyword>
<evidence type="ECO:0000256" key="4">
    <source>
        <dbReference type="ARBA" id="ARBA00022517"/>
    </source>
</evidence>
<protein>
    <recommendedName>
        <fullName evidence="3 7">Ribosome biogenesis protein Nop10</fullName>
    </recommendedName>
</protein>
<dbReference type="InterPro" id="IPR007264">
    <property type="entry name" value="H/ACA_rnp_Nop10"/>
</dbReference>
<dbReference type="GO" id="GO:0001522">
    <property type="term" value="P:pseudouridine synthesis"/>
    <property type="evidence" value="ECO:0007669"/>
    <property type="project" value="InterPro"/>
</dbReference>
<dbReference type="InterPro" id="IPR036756">
    <property type="entry name" value="H/ACA_rnp_Nop10_sf"/>
</dbReference>
<dbReference type="Gene3D" id="2.20.28.40">
    <property type="entry name" value="H/ACA ribonucleoprotein complex, subunit Nop10"/>
    <property type="match status" value="1"/>
</dbReference>
<dbReference type="GO" id="GO:1990904">
    <property type="term" value="C:ribonucleoprotein complex"/>
    <property type="evidence" value="ECO:0007669"/>
    <property type="project" value="UniProtKB-KW"/>
</dbReference>
<dbReference type="GO" id="GO:0006364">
    <property type="term" value="P:rRNA processing"/>
    <property type="evidence" value="ECO:0007669"/>
    <property type="project" value="UniProtKB-UniRule"/>
</dbReference>
<evidence type="ECO:0000256" key="3">
    <source>
        <dbReference type="ARBA" id="ARBA00018821"/>
    </source>
</evidence>
<dbReference type="EMBL" id="JAHEAC010000006">
    <property type="protein sequence ID" value="MBX8643384.1"/>
    <property type="molecule type" value="Genomic_DNA"/>
</dbReference>
<organism evidence="9 10">
    <name type="scientific">Candidatus Sysuiplasma superficiale</name>
    <dbReference type="NCBI Taxonomy" id="2823368"/>
    <lineage>
        <taxon>Archaea</taxon>
        <taxon>Methanobacteriati</taxon>
        <taxon>Thermoplasmatota</taxon>
        <taxon>Thermoplasmata</taxon>
        <taxon>Candidatus Sysuiplasmatales</taxon>
        <taxon>Candidatus Sysuiplasmataceae</taxon>
        <taxon>Candidatus Sysuiplasma</taxon>
    </lineage>
</organism>
<comment type="caution">
    <text evidence="9">The sequence shown here is derived from an EMBL/GenBank/DDBJ whole genome shotgun (WGS) entry which is preliminary data.</text>
</comment>
<evidence type="ECO:0000256" key="2">
    <source>
        <dbReference type="ARBA" id="ARBA00009462"/>
    </source>
</evidence>
<name>A0A8J7YUY1_9ARCH</name>
<dbReference type="GO" id="GO:0030515">
    <property type="term" value="F:snoRNA binding"/>
    <property type="evidence" value="ECO:0007669"/>
    <property type="project" value="InterPro"/>
</dbReference>
<evidence type="ECO:0000256" key="5">
    <source>
        <dbReference type="ARBA" id="ARBA00022552"/>
    </source>
</evidence>
<evidence type="ECO:0000256" key="1">
    <source>
        <dbReference type="ARBA" id="ARBA00002325"/>
    </source>
</evidence>
<evidence type="ECO:0000313" key="9">
    <source>
        <dbReference type="EMBL" id="MBX8643384.1"/>
    </source>
</evidence>
<dbReference type="Proteomes" id="UP000750197">
    <property type="component" value="Unassembled WGS sequence"/>
</dbReference>